<reference evidence="1 2" key="1">
    <citation type="submission" date="2020-12" db="EMBL/GenBank/DDBJ databases">
        <title>Chryseobacterium endoalhailicus sp. nov., isolated from seed of leguminous plant.</title>
        <authorList>
            <person name="Zhang X."/>
        </authorList>
    </citation>
    <scope>NUCLEOTIDE SEQUENCE [LARGE SCALE GENOMIC DNA]</scope>
    <source>
        <strain evidence="1 2">L7</strain>
    </source>
</reference>
<keyword evidence="2" id="KW-1185">Reference proteome</keyword>
<comment type="caution">
    <text evidence="1">The sequence shown here is derived from an EMBL/GenBank/DDBJ whole genome shotgun (WGS) entry which is preliminary data.</text>
</comment>
<accession>A0ABS1QKY5</accession>
<name>A0ABS1QKY5_9FLAO</name>
<protein>
    <submittedName>
        <fullName evidence="1">Uncharacterized protein</fullName>
    </submittedName>
</protein>
<evidence type="ECO:0000313" key="2">
    <source>
        <dbReference type="Proteomes" id="UP000661696"/>
    </source>
</evidence>
<proteinExistence type="predicted"/>
<organism evidence="1 2">
    <name type="scientific">Chryseobacterium endalhagicum</name>
    <dbReference type="NCBI Taxonomy" id="2797638"/>
    <lineage>
        <taxon>Bacteria</taxon>
        <taxon>Pseudomonadati</taxon>
        <taxon>Bacteroidota</taxon>
        <taxon>Flavobacteriia</taxon>
        <taxon>Flavobacteriales</taxon>
        <taxon>Weeksellaceae</taxon>
        <taxon>Chryseobacterium group</taxon>
        <taxon>Chryseobacterium</taxon>
    </lineage>
</organism>
<dbReference type="RefSeq" id="WP_202094398.1">
    <property type="nucleotide sequence ID" value="NZ_JAELVM010000004.1"/>
</dbReference>
<dbReference type="EMBL" id="JAELVM010000004">
    <property type="protein sequence ID" value="MBL1223270.1"/>
    <property type="molecule type" value="Genomic_DNA"/>
</dbReference>
<sequence>MNLKDLHLGNLEAVLFFNKKEVEILEIIQKIEEYKYEKKHYTGIDSFNYEMSFFDNQNELMSLSSVFMKKITYHKSTESIMLEYKDDNVLLSHFFRYDWYNLQIDEFLNIMNFYFSKLEDVILVIGFELSFDAIDFEEVLKETIIDTSQHPLYIVTKKGGNIKADKYISDILKKEYDWSIMDNYLKNIINKGTY</sequence>
<dbReference type="Proteomes" id="UP000661696">
    <property type="component" value="Unassembled WGS sequence"/>
</dbReference>
<gene>
    <name evidence="1" type="ORF">JET18_20685</name>
</gene>
<evidence type="ECO:0000313" key="1">
    <source>
        <dbReference type="EMBL" id="MBL1223270.1"/>
    </source>
</evidence>